<dbReference type="InterPro" id="IPR051401">
    <property type="entry name" value="GtrA_CellWall_Glycosyl"/>
</dbReference>
<feature type="domain" description="GtrA/DPMS transmembrane" evidence="7">
    <location>
        <begin position="19"/>
        <end position="132"/>
    </location>
</feature>
<dbReference type="AlphaFoldDB" id="A0A6L5XI10"/>
<feature type="transmembrane region" description="Helical" evidence="6">
    <location>
        <begin position="47"/>
        <end position="63"/>
    </location>
</feature>
<comment type="similarity">
    <text evidence="2">Belongs to the GtrA family.</text>
</comment>
<feature type="transmembrane region" description="Helical" evidence="6">
    <location>
        <begin position="113"/>
        <end position="133"/>
    </location>
</feature>
<evidence type="ECO:0000256" key="3">
    <source>
        <dbReference type="ARBA" id="ARBA00022692"/>
    </source>
</evidence>
<evidence type="ECO:0000256" key="6">
    <source>
        <dbReference type="SAM" id="Phobius"/>
    </source>
</evidence>
<dbReference type="GO" id="GO:0000271">
    <property type="term" value="P:polysaccharide biosynthetic process"/>
    <property type="evidence" value="ECO:0007669"/>
    <property type="project" value="InterPro"/>
</dbReference>
<evidence type="ECO:0000259" key="7">
    <source>
        <dbReference type="Pfam" id="PF04138"/>
    </source>
</evidence>
<dbReference type="GO" id="GO:0005886">
    <property type="term" value="C:plasma membrane"/>
    <property type="evidence" value="ECO:0007669"/>
    <property type="project" value="TreeGrafter"/>
</dbReference>
<evidence type="ECO:0000256" key="1">
    <source>
        <dbReference type="ARBA" id="ARBA00004141"/>
    </source>
</evidence>
<proteinExistence type="inferred from homology"/>
<evidence type="ECO:0000256" key="4">
    <source>
        <dbReference type="ARBA" id="ARBA00022989"/>
    </source>
</evidence>
<organism evidence="8 9">
    <name type="scientific">Desulfovibrio porci</name>
    <dbReference type="NCBI Taxonomy" id="2605782"/>
    <lineage>
        <taxon>Bacteria</taxon>
        <taxon>Pseudomonadati</taxon>
        <taxon>Thermodesulfobacteriota</taxon>
        <taxon>Desulfovibrionia</taxon>
        <taxon>Desulfovibrionales</taxon>
        <taxon>Desulfovibrionaceae</taxon>
        <taxon>Desulfovibrio</taxon>
    </lineage>
</organism>
<dbReference type="Proteomes" id="UP000477488">
    <property type="component" value="Unassembled WGS sequence"/>
</dbReference>
<keyword evidence="3 6" id="KW-0812">Transmembrane</keyword>
<accession>A0A6L5XI10</accession>
<evidence type="ECO:0000313" key="9">
    <source>
        <dbReference type="Proteomes" id="UP000477488"/>
    </source>
</evidence>
<feature type="transmembrane region" description="Helical" evidence="6">
    <location>
        <begin position="83"/>
        <end position="101"/>
    </location>
</feature>
<name>A0A6L5XI10_9BACT</name>
<dbReference type="EMBL" id="VUMH01000002">
    <property type="protein sequence ID" value="MSS26845.1"/>
    <property type="molecule type" value="Genomic_DNA"/>
</dbReference>
<keyword evidence="5 6" id="KW-0472">Membrane</keyword>
<dbReference type="Pfam" id="PF04138">
    <property type="entry name" value="GtrA_DPMS_TM"/>
    <property type="match status" value="1"/>
</dbReference>
<evidence type="ECO:0000256" key="5">
    <source>
        <dbReference type="ARBA" id="ARBA00023136"/>
    </source>
</evidence>
<protein>
    <submittedName>
        <fullName evidence="8">GtrA family protein</fullName>
    </submittedName>
</protein>
<sequence>MISSLRRLLAGRSLRQLIRYGVVGVAQNVVGYGIYLFFTWLGADPKLVVGVSYPLAMLVSFLGNKKYTFGYKGGTAGAGGRFLLAHACSYSINLGMLYVCVDKFGYPHQLVQLAAIFVCAAFLFLALKFYVFAVRPAPAPQQP</sequence>
<evidence type="ECO:0000256" key="2">
    <source>
        <dbReference type="ARBA" id="ARBA00009399"/>
    </source>
</evidence>
<reference evidence="8 9" key="1">
    <citation type="submission" date="2019-09" db="EMBL/GenBank/DDBJ databases">
        <title>In-depth cultivation of the pig gut microbiome towards novel bacterial diversity and tailored functional studies.</title>
        <authorList>
            <person name="Wylensek D."/>
            <person name="Hitch T.C.A."/>
            <person name="Clavel T."/>
        </authorList>
    </citation>
    <scope>NUCLEOTIDE SEQUENCE [LARGE SCALE GENOMIC DNA]</scope>
    <source>
        <strain evidence="8 9">PG-178-WT-4</strain>
    </source>
</reference>
<dbReference type="RefSeq" id="WP_154508693.1">
    <property type="nucleotide sequence ID" value="NZ_VUMH01000002.1"/>
</dbReference>
<dbReference type="InterPro" id="IPR007267">
    <property type="entry name" value="GtrA_DPMS_TM"/>
</dbReference>
<keyword evidence="4 6" id="KW-1133">Transmembrane helix</keyword>
<keyword evidence="9" id="KW-1185">Reference proteome</keyword>
<dbReference type="PANTHER" id="PTHR38459">
    <property type="entry name" value="PROPHAGE BACTOPRENOL-LINKED GLUCOSE TRANSLOCASE HOMOLOG"/>
    <property type="match status" value="1"/>
</dbReference>
<dbReference type="PANTHER" id="PTHR38459:SF1">
    <property type="entry name" value="PROPHAGE BACTOPRENOL-LINKED GLUCOSE TRANSLOCASE HOMOLOG"/>
    <property type="match status" value="1"/>
</dbReference>
<comment type="caution">
    <text evidence="8">The sequence shown here is derived from an EMBL/GenBank/DDBJ whole genome shotgun (WGS) entry which is preliminary data.</text>
</comment>
<feature type="transmembrane region" description="Helical" evidence="6">
    <location>
        <begin position="20"/>
        <end position="41"/>
    </location>
</feature>
<gene>
    <name evidence="8" type="ORF">FYJ44_02050</name>
</gene>
<evidence type="ECO:0000313" key="8">
    <source>
        <dbReference type="EMBL" id="MSS26845.1"/>
    </source>
</evidence>
<comment type="subcellular location">
    <subcellularLocation>
        <location evidence="1">Membrane</location>
        <topology evidence="1">Multi-pass membrane protein</topology>
    </subcellularLocation>
</comment>